<dbReference type="Pfam" id="PF01883">
    <property type="entry name" value="FeS_assembly_P"/>
    <property type="match status" value="1"/>
</dbReference>
<dbReference type="Proteomes" id="UP000015346">
    <property type="component" value="Unassembled WGS sequence"/>
</dbReference>
<feature type="domain" description="MIP18 family-like" evidence="1">
    <location>
        <begin position="5"/>
        <end position="38"/>
    </location>
</feature>
<dbReference type="EMBL" id="AOLV01000010">
    <property type="protein sequence ID" value="EPX86568.1"/>
    <property type="molecule type" value="Genomic_DNA"/>
</dbReference>
<gene>
    <name evidence="2" type="ORF">ruthe_01384</name>
</gene>
<organism evidence="2 3">
    <name type="scientific">Rubellimicrobium thermophilum DSM 16684</name>
    <dbReference type="NCBI Taxonomy" id="1123069"/>
    <lineage>
        <taxon>Bacteria</taxon>
        <taxon>Pseudomonadati</taxon>
        <taxon>Pseudomonadota</taxon>
        <taxon>Alphaproteobacteria</taxon>
        <taxon>Rhodobacterales</taxon>
        <taxon>Roseobacteraceae</taxon>
        <taxon>Rubellimicrobium</taxon>
    </lineage>
</organism>
<keyword evidence="3" id="KW-1185">Reference proteome</keyword>
<sequence length="41" mass="3915">MAPTKEQVMAALAQLALPGGGSLAESGMVQALAVAGGRCAS</sequence>
<comment type="caution">
    <text evidence="2">The sequence shown here is derived from an EMBL/GenBank/DDBJ whole genome shotgun (WGS) entry which is preliminary data.</text>
</comment>
<reference evidence="2 3" key="1">
    <citation type="journal article" date="2013" name="Stand. Genomic Sci.">
        <title>Genome sequence of the reddish-pigmented Rubellimicrobium thermophilum type strain (DSM 16684(T)), a member of the Roseobacter clade.</title>
        <authorList>
            <person name="Fiebig A."/>
            <person name="Riedel T."/>
            <person name="Gronow S."/>
            <person name="Petersen J."/>
            <person name="Klenk H.P."/>
            <person name="Goker M."/>
        </authorList>
    </citation>
    <scope>NUCLEOTIDE SEQUENCE [LARGE SCALE GENOMIC DNA]</scope>
    <source>
        <strain evidence="2 3">DSM 16684</strain>
    </source>
</reference>
<evidence type="ECO:0000313" key="2">
    <source>
        <dbReference type="EMBL" id="EPX86568.1"/>
    </source>
</evidence>
<evidence type="ECO:0000259" key="1">
    <source>
        <dbReference type="Pfam" id="PF01883"/>
    </source>
</evidence>
<dbReference type="HOGENOM" id="CLU_3276121_0_0_5"/>
<proteinExistence type="predicted"/>
<accession>S9R3L9</accession>
<dbReference type="AlphaFoldDB" id="S9R3L9"/>
<name>S9R3L9_9RHOB</name>
<dbReference type="InterPro" id="IPR002744">
    <property type="entry name" value="MIP18-like"/>
</dbReference>
<protein>
    <recommendedName>
        <fullName evidence="1">MIP18 family-like domain-containing protein</fullName>
    </recommendedName>
</protein>
<evidence type="ECO:0000313" key="3">
    <source>
        <dbReference type="Proteomes" id="UP000015346"/>
    </source>
</evidence>